<keyword evidence="2" id="KW-1185">Reference proteome</keyword>
<gene>
    <name evidence="1" type="ORF">S7711_09725</name>
</gene>
<dbReference type="OrthoDB" id="40579at2759"/>
<dbReference type="InterPro" id="IPR023214">
    <property type="entry name" value="HAD_sf"/>
</dbReference>
<dbReference type="Pfam" id="PF13419">
    <property type="entry name" value="HAD_2"/>
    <property type="match status" value="1"/>
</dbReference>
<reference evidence="1 2" key="1">
    <citation type="journal article" date="2014" name="BMC Genomics">
        <title>Comparative genome sequencing reveals chemotype-specific gene clusters in the toxigenic black mold Stachybotrys.</title>
        <authorList>
            <person name="Semeiks J."/>
            <person name="Borek D."/>
            <person name="Otwinowski Z."/>
            <person name="Grishin N.V."/>
        </authorList>
    </citation>
    <scope>NUCLEOTIDE SEQUENCE [LARGE SCALE GENOMIC DNA]</scope>
    <source>
        <strain evidence="2">CBS 109288 / IBT 7711</strain>
    </source>
</reference>
<dbReference type="HOGENOM" id="CLU_045011_13_0_1"/>
<evidence type="ECO:0008006" key="3">
    <source>
        <dbReference type="Google" id="ProtNLM"/>
    </source>
</evidence>
<evidence type="ECO:0000313" key="1">
    <source>
        <dbReference type="EMBL" id="KEY66707.1"/>
    </source>
</evidence>
<organism evidence="1 2">
    <name type="scientific">Stachybotrys chartarum (strain CBS 109288 / IBT 7711)</name>
    <name type="common">Toxic black mold</name>
    <name type="synonym">Stilbospora chartarum</name>
    <dbReference type="NCBI Taxonomy" id="1280523"/>
    <lineage>
        <taxon>Eukaryota</taxon>
        <taxon>Fungi</taxon>
        <taxon>Dikarya</taxon>
        <taxon>Ascomycota</taxon>
        <taxon>Pezizomycotina</taxon>
        <taxon>Sordariomycetes</taxon>
        <taxon>Hypocreomycetidae</taxon>
        <taxon>Hypocreales</taxon>
        <taxon>Stachybotryaceae</taxon>
        <taxon>Stachybotrys</taxon>
    </lineage>
</organism>
<dbReference type="EMBL" id="KL648648">
    <property type="protein sequence ID" value="KEY66707.1"/>
    <property type="molecule type" value="Genomic_DNA"/>
</dbReference>
<dbReference type="InterPro" id="IPR023198">
    <property type="entry name" value="PGP-like_dom2"/>
</dbReference>
<name>A0A084AN28_STACB</name>
<dbReference type="Gene3D" id="3.40.50.1000">
    <property type="entry name" value="HAD superfamily/HAD-like"/>
    <property type="match status" value="1"/>
</dbReference>
<proteinExistence type="predicted"/>
<dbReference type="SUPFAM" id="SSF56784">
    <property type="entry name" value="HAD-like"/>
    <property type="match status" value="1"/>
</dbReference>
<dbReference type="AlphaFoldDB" id="A0A084AN28"/>
<sequence length="241" mass="26442">MDGLLINSKDIVTNSIDEILEKYEKPLLTPLIRAKLMGVPDSSNGDVFHDWAKLPISREQWARELKKQMYRNFPNFKPITGSESLLRGLGCSQNAIGNATKLALASSAKTATYNLKPSNLETKQLFGNFKPEHRILGDDPRLRPGRGKPEPDIYLIALEALNASAKPGEAPITPSEYLVFEDSVVGVEAGRRAGMRVIWVPHPDLASVYCTMEDKVLAGGTGRVAIENESQLGELIMIGLS</sequence>
<dbReference type="InterPro" id="IPR006439">
    <property type="entry name" value="HAD-SF_hydro_IA"/>
</dbReference>
<dbReference type="InterPro" id="IPR041492">
    <property type="entry name" value="HAD_2"/>
</dbReference>
<accession>A0A084AN28</accession>
<dbReference type="Gene3D" id="1.10.150.240">
    <property type="entry name" value="Putative phosphatase, domain 2"/>
    <property type="match status" value="1"/>
</dbReference>
<dbReference type="NCBIfam" id="TIGR01509">
    <property type="entry name" value="HAD-SF-IA-v3"/>
    <property type="match status" value="1"/>
</dbReference>
<dbReference type="PANTHER" id="PTHR18901">
    <property type="entry name" value="2-DEOXYGLUCOSE-6-PHOSPHATE PHOSPHATASE 2"/>
    <property type="match status" value="1"/>
</dbReference>
<protein>
    <recommendedName>
        <fullName evidence="3">GS1-like protein</fullName>
    </recommendedName>
</protein>
<dbReference type="InterPro" id="IPR036412">
    <property type="entry name" value="HAD-like_sf"/>
</dbReference>
<dbReference type="PANTHER" id="PTHR18901:SF42">
    <property type="entry name" value="SUPERFAMILY HYDROLASE, PUTATIVE-RELATED"/>
    <property type="match status" value="1"/>
</dbReference>
<dbReference type="Proteomes" id="UP000028045">
    <property type="component" value="Unassembled WGS sequence"/>
</dbReference>
<evidence type="ECO:0000313" key="2">
    <source>
        <dbReference type="Proteomes" id="UP000028045"/>
    </source>
</evidence>
<dbReference type="GO" id="GO:0016791">
    <property type="term" value="F:phosphatase activity"/>
    <property type="evidence" value="ECO:0007669"/>
    <property type="project" value="UniProtKB-ARBA"/>
</dbReference>